<keyword evidence="1" id="KW-0732">Signal</keyword>
<dbReference type="Proteomes" id="UP000001036">
    <property type="component" value="Chromosome"/>
</dbReference>
<organism evidence="2 3">
    <name type="scientific">Cellvibrio japonicus (strain Ueda107)</name>
    <name type="common">Pseudomonas fluorescens subsp. cellulosa</name>
    <dbReference type="NCBI Taxonomy" id="498211"/>
    <lineage>
        <taxon>Bacteria</taxon>
        <taxon>Pseudomonadati</taxon>
        <taxon>Pseudomonadota</taxon>
        <taxon>Gammaproteobacteria</taxon>
        <taxon>Cellvibrionales</taxon>
        <taxon>Cellvibrionaceae</taxon>
        <taxon>Cellvibrio</taxon>
    </lineage>
</organism>
<protein>
    <submittedName>
        <fullName evidence="2">Putative outer membrane protein</fullName>
    </submittedName>
</protein>
<dbReference type="InterPro" id="IPR007433">
    <property type="entry name" value="DUF481"/>
</dbReference>
<gene>
    <name evidence="2" type="ordered locus">CJA_1414</name>
</gene>
<name>B3PDF6_CELJU</name>
<reference evidence="2 3" key="1">
    <citation type="journal article" date="2008" name="J. Bacteriol.">
        <title>Insights into plant cell wall degradation from the genome sequence of the soil bacterium Cellvibrio japonicus.</title>
        <authorList>
            <person name="Deboy R.T."/>
            <person name="Mongodin E.F."/>
            <person name="Fouts D.E."/>
            <person name="Tailford L.E."/>
            <person name="Khouri H."/>
            <person name="Emerson J.B."/>
            <person name="Mohamoud Y."/>
            <person name="Watkins K."/>
            <person name="Henrissat B."/>
            <person name="Gilbert H.J."/>
            <person name="Nelson K.E."/>
        </authorList>
    </citation>
    <scope>NUCLEOTIDE SEQUENCE [LARGE SCALE GENOMIC DNA]</scope>
    <source>
        <strain evidence="2 3">Ueda107</strain>
    </source>
</reference>
<dbReference type="STRING" id="498211.CJA_1414"/>
<dbReference type="eggNOG" id="COG3137">
    <property type="taxonomic scope" value="Bacteria"/>
</dbReference>
<evidence type="ECO:0000313" key="3">
    <source>
        <dbReference type="Proteomes" id="UP000001036"/>
    </source>
</evidence>
<dbReference type="AlphaFoldDB" id="B3PDF6"/>
<feature type="chain" id="PRO_5002796511" evidence="1">
    <location>
        <begin position="26"/>
        <end position="259"/>
    </location>
</feature>
<dbReference type="KEGG" id="cja:CJA_1414"/>
<dbReference type="RefSeq" id="WP_012487048.1">
    <property type="nucleotide sequence ID" value="NC_010995.1"/>
</dbReference>
<evidence type="ECO:0000256" key="1">
    <source>
        <dbReference type="SAM" id="SignalP"/>
    </source>
</evidence>
<dbReference type="HOGENOM" id="CLU_058997_5_0_6"/>
<dbReference type="EMBL" id="CP000934">
    <property type="protein sequence ID" value="ACE83408.1"/>
    <property type="molecule type" value="Genomic_DNA"/>
</dbReference>
<evidence type="ECO:0000313" key="2">
    <source>
        <dbReference type="EMBL" id="ACE83408.1"/>
    </source>
</evidence>
<proteinExistence type="predicted"/>
<dbReference type="Pfam" id="PF04338">
    <property type="entry name" value="DUF481"/>
    <property type="match status" value="1"/>
</dbReference>
<sequence>MPTTKHLLLSLSMLTAAAIAPCLQADEGAPGPGWKVEVDLGLINTSGNTETTSLQGKIDARQTLEKWENQYILSTLFKEDQVTKDDGSKSKEKTAEKHFGSLKSAYLLGVEKSYLFGYVSYTDDKFGAYRTYTTVAMGYGDWLYSTPKLQWFVEAGPGYFEGKKPDADNPDSYIIESGAILRAATELLWKFSSNAEFKQLLSVESGSDNTRTISESSVAASLTNAMKMKVGVNIANDTDVAPGKKKTDTTTFVNLVYSF</sequence>
<keyword evidence="3" id="KW-1185">Reference proteome</keyword>
<feature type="signal peptide" evidence="1">
    <location>
        <begin position="1"/>
        <end position="25"/>
    </location>
</feature>
<accession>B3PDF6</accession>